<evidence type="ECO:0000313" key="8">
    <source>
        <dbReference type="Proteomes" id="UP001165124"/>
    </source>
</evidence>
<dbReference type="Pfam" id="PF00440">
    <property type="entry name" value="TetR_N"/>
    <property type="match status" value="1"/>
</dbReference>
<accession>A0A9W6Q1T3</accession>
<dbReference type="InterPro" id="IPR036271">
    <property type="entry name" value="Tet_transcr_reg_TetR-rel_C_sf"/>
</dbReference>
<dbReference type="Gene3D" id="1.10.357.10">
    <property type="entry name" value="Tetracycline Repressor, domain 2"/>
    <property type="match status" value="1"/>
</dbReference>
<evidence type="ECO:0000256" key="5">
    <source>
        <dbReference type="SAM" id="MobiDB-lite"/>
    </source>
</evidence>
<feature type="DNA-binding region" description="H-T-H motif" evidence="4">
    <location>
        <begin position="72"/>
        <end position="91"/>
    </location>
</feature>
<dbReference type="FunFam" id="1.10.10.60:FF:000141">
    <property type="entry name" value="TetR family transcriptional regulator"/>
    <property type="match status" value="1"/>
</dbReference>
<name>A0A9W6Q1T3_9ACTN</name>
<dbReference type="RefSeq" id="WP_227023332.1">
    <property type="nucleotide sequence ID" value="NZ_BSRZ01000019.1"/>
</dbReference>
<dbReference type="GO" id="GO:0045892">
    <property type="term" value="P:negative regulation of DNA-templated transcription"/>
    <property type="evidence" value="ECO:0007669"/>
    <property type="project" value="UniProtKB-ARBA"/>
</dbReference>
<protein>
    <recommendedName>
        <fullName evidence="6">HTH tetR-type domain-containing protein</fullName>
    </recommendedName>
</protein>
<feature type="compositionally biased region" description="Low complexity" evidence="5">
    <location>
        <begin position="1"/>
        <end position="40"/>
    </location>
</feature>
<organism evidence="7 8">
    <name type="scientific">Actinomadura rubrobrunea</name>
    <dbReference type="NCBI Taxonomy" id="115335"/>
    <lineage>
        <taxon>Bacteria</taxon>
        <taxon>Bacillati</taxon>
        <taxon>Actinomycetota</taxon>
        <taxon>Actinomycetes</taxon>
        <taxon>Streptosporangiales</taxon>
        <taxon>Thermomonosporaceae</taxon>
        <taxon>Actinomadura</taxon>
    </lineage>
</organism>
<dbReference type="SUPFAM" id="SSF48498">
    <property type="entry name" value="Tetracyclin repressor-like, C-terminal domain"/>
    <property type="match status" value="1"/>
</dbReference>
<evidence type="ECO:0000256" key="1">
    <source>
        <dbReference type="ARBA" id="ARBA00023015"/>
    </source>
</evidence>
<evidence type="ECO:0000256" key="4">
    <source>
        <dbReference type="PROSITE-ProRule" id="PRU00335"/>
    </source>
</evidence>
<keyword evidence="2 4" id="KW-0238">DNA-binding</keyword>
<dbReference type="GO" id="GO:0003700">
    <property type="term" value="F:DNA-binding transcription factor activity"/>
    <property type="evidence" value="ECO:0007669"/>
    <property type="project" value="TreeGrafter"/>
</dbReference>
<dbReference type="PANTHER" id="PTHR30055:SF158">
    <property type="entry name" value="POSSIBLE TRANSCRIPTIONAL REGULATORY PROTEIN (PROBABLY TETR-FAMILY)"/>
    <property type="match status" value="1"/>
</dbReference>
<evidence type="ECO:0000313" key="7">
    <source>
        <dbReference type="EMBL" id="GLW67044.1"/>
    </source>
</evidence>
<dbReference type="PANTHER" id="PTHR30055">
    <property type="entry name" value="HTH-TYPE TRANSCRIPTIONAL REGULATOR RUTR"/>
    <property type="match status" value="1"/>
</dbReference>
<feature type="region of interest" description="Disordered" evidence="5">
    <location>
        <begin position="1"/>
        <end position="47"/>
    </location>
</feature>
<evidence type="ECO:0000256" key="3">
    <source>
        <dbReference type="ARBA" id="ARBA00023163"/>
    </source>
</evidence>
<evidence type="ECO:0000259" key="6">
    <source>
        <dbReference type="PROSITE" id="PS50977"/>
    </source>
</evidence>
<feature type="domain" description="HTH tetR-type" evidence="6">
    <location>
        <begin position="49"/>
        <end position="109"/>
    </location>
</feature>
<dbReference type="Proteomes" id="UP001165124">
    <property type="component" value="Unassembled WGS sequence"/>
</dbReference>
<dbReference type="AlphaFoldDB" id="A0A9W6Q1T3"/>
<gene>
    <name evidence="7" type="ORF">Arub01_52870</name>
</gene>
<dbReference type="PROSITE" id="PS50977">
    <property type="entry name" value="HTH_TETR_2"/>
    <property type="match status" value="1"/>
</dbReference>
<evidence type="ECO:0000256" key="2">
    <source>
        <dbReference type="ARBA" id="ARBA00023125"/>
    </source>
</evidence>
<reference evidence="7" key="1">
    <citation type="submission" date="2023-02" db="EMBL/GenBank/DDBJ databases">
        <title>Actinomadura rubrobrunea NBRC 14622.</title>
        <authorList>
            <person name="Ichikawa N."/>
            <person name="Sato H."/>
            <person name="Tonouchi N."/>
        </authorList>
    </citation>
    <scope>NUCLEOTIDE SEQUENCE</scope>
    <source>
        <strain evidence="7">NBRC 14622</strain>
    </source>
</reference>
<dbReference type="InterPro" id="IPR050109">
    <property type="entry name" value="HTH-type_TetR-like_transc_reg"/>
</dbReference>
<keyword evidence="8" id="KW-1185">Reference proteome</keyword>
<proteinExistence type="predicted"/>
<dbReference type="SUPFAM" id="SSF46689">
    <property type="entry name" value="Homeodomain-like"/>
    <property type="match status" value="1"/>
</dbReference>
<dbReference type="PRINTS" id="PR00455">
    <property type="entry name" value="HTHTETR"/>
</dbReference>
<sequence length="253" mass="28409">MTDGTGDAAARGPAPDADAGGRAPEQPEQPEQAPEQTPEAGARRRMSYARRREQLLAAALAEFGRRGYHLTQMDHVAAAARVSKALLYQHFGSKEELFVEVTEAIVTELTGRLNAAVSAERRSVDNIRAMVRALFDYATEEPDAWALVIRHLDKPEVGPGLRELRERMGTALVDILLRRRRADPTLSPAALRANERRARLLVPLMYGAMLSMVSWWLEHPDTPRDRAEQMAVEFVWLGLDRVRQGERLDRPRD</sequence>
<dbReference type="EMBL" id="BSRZ01000019">
    <property type="protein sequence ID" value="GLW67044.1"/>
    <property type="molecule type" value="Genomic_DNA"/>
</dbReference>
<dbReference type="InterPro" id="IPR009057">
    <property type="entry name" value="Homeodomain-like_sf"/>
</dbReference>
<dbReference type="InterPro" id="IPR001647">
    <property type="entry name" value="HTH_TetR"/>
</dbReference>
<keyword evidence="3" id="KW-0804">Transcription</keyword>
<keyword evidence="1" id="KW-0805">Transcription regulation</keyword>
<dbReference type="GO" id="GO:0000976">
    <property type="term" value="F:transcription cis-regulatory region binding"/>
    <property type="evidence" value="ECO:0007669"/>
    <property type="project" value="TreeGrafter"/>
</dbReference>
<comment type="caution">
    <text evidence="7">The sequence shown here is derived from an EMBL/GenBank/DDBJ whole genome shotgun (WGS) entry which is preliminary data.</text>
</comment>